<name>A0A1A9W203_9MUSC</name>
<evidence type="ECO:0000313" key="2">
    <source>
        <dbReference type="EnsemblMetazoa" id="GBRI003491-PA"/>
    </source>
</evidence>
<evidence type="ECO:0000256" key="1">
    <source>
        <dbReference type="SAM" id="Phobius"/>
    </source>
</evidence>
<organism evidence="2 3">
    <name type="scientific">Glossina brevipalpis</name>
    <dbReference type="NCBI Taxonomy" id="37001"/>
    <lineage>
        <taxon>Eukaryota</taxon>
        <taxon>Metazoa</taxon>
        <taxon>Ecdysozoa</taxon>
        <taxon>Arthropoda</taxon>
        <taxon>Hexapoda</taxon>
        <taxon>Insecta</taxon>
        <taxon>Pterygota</taxon>
        <taxon>Neoptera</taxon>
        <taxon>Endopterygota</taxon>
        <taxon>Diptera</taxon>
        <taxon>Brachycera</taxon>
        <taxon>Muscomorpha</taxon>
        <taxon>Hippoboscoidea</taxon>
        <taxon>Glossinidae</taxon>
        <taxon>Glossina</taxon>
    </lineage>
</organism>
<keyword evidence="3" id="KW-1185">Reference proteome</keyword>
<keyword evidence="1" id="KW-1133">Transmembrane helix</keyword>
<evidence type="ECO:0000313" key="3">
    <source>
        <dbReference type="Proteomes" id="UP000091820"/>
    </source>
</evidence>
<keyword evidence="1" id="KW-0812">Transmembrane</keyword>
<keyword evidence="1" id="KW-0472">Membrane</keyword>
<protein>
    <submittedName>
        <fullName evidence="2">Uncharacterized protein</fullName>
    </submittedName>
</protein>
<dbReference type="AlphaFoldDB" id="A0A1A9W203"/>
<dbReference type="Proteomes" id="UP000091820">
    <property type="component" value="Unassembled WGS sequence"/>
</dbReference>
<dbReference type="EnsemblMetazoa" id="GBRI003491-RA">
    <property type="protein sequence ID" value="GBRI003491-PA"/>
    <property type="gene ID" value="GBRI003491"/>
</dbReference>
<dbReference type="VEuPathDB" id="VectorBase:GBRI003491"/>
<sequence length="93" mass="10706">MLRTIQRNLINNRNKNNNNNNDDNNKTRPVTWCASGVNSILNGYQQCLIIAFLILSIYVINNMKSTFCLLNRIMSNAIMARSFYSIVDYLSVL</sequence>
<feature type="transmembrane region" description="Helical" evidence="1">
    <location>
        <begin position="43"/>
        <end position="61"/>
    </location>
</feature>
<reference evidence="2" key="2">
    <citation type="submission" date="2020-05" db="UniProtKB">
        <authorList>
            <consortium name="EnsemblMetazoa"/>
        </authorList>
    </citation>
    <scope>IDENTIFICATION</scope>
    <source>
        <strain evidence="2">IAEA</strain>
    </source>
</reference>
<reference evidence="3" key="1">
    <citation type="submission" date="2014-03" db="EMBL/GenBank/DDBJ databases">
        <authorList>
            <person name="Aksoy S."/>
            <person name="Warren W."/>
            <person name="Wilson R.K."/>
        </authorList>
    </citation>
    <scope>NUCLEOTIDE SEQUENCE [LARGE SCALE GENOMIC DNA]</scope>
    <source>
        <strain evidence="3">IAEA</strain>
    </source>
</reference>
<proteinExistence type="predicted"/>
<accession>A0A1A9W203</accession>